<dbReference type="STRING" id="136037.A0A067R7C4"/>
<dbReference type="OMA" id="AWERNSG"/>
<dbReference type="FunCoup" id="A0A067R7C4">
    <property type="interactions" value="44"/>
</dbReference>
<accession>A0A067R7C4</accession>
<gene>
    <name evidence="4" type="ORF">L798_06281</name>
</gene>
<dbReference type="InterPro" id="IPR038704">
    <property type="entry name" value="YEAST_sf"/>
</dbReference>
<evidence type="ECO:0000313" key="5">
    <source>
        <dbReference type="Proteomes" id="UP000027135"/>
    </source>
</evidence>
<comment type="subcellular location">
    <subcellularLocation>
        <location evidence="2">Nucleus</location>
    </subcellularLocation>
</comment>
<organism evidence="4 5">
    <name type="scientific">Zootermopsis nevadensis</name>
    <name type="common">Dampwood termite</name>
    <dbReference type="NCBI Taxonomy" id="136037"/>
    <lineage>
        <taxon>Eukaryota</taxon>
        <taxon>Metazoa</taxon>
        <taxon>Ecdysozoa</taxon>
        <taxon>Arthropoda</taxon>
        <taxon>Hexapoda</taxon>
        <taxon>Insecta</taxon>
        <taxon>Pterygota</taxon>
        <taxon>Neoptera</taxon>
        <taxon>Polyneoptera</taxon>
        <taxon>Dictyoptera</taxon>
        <taxon>Blattodea</taxon>
        <taxon>Blattoidea</taxon>
        <taxon>Termitoidae</taxon>
        <taxon>Termopsidae</taxon>
        <taxon>Zootermopsis</taxon>
    </lineage>
</organism>
<dbReference type="Pfam" id="PF22951">
    <property type="entry name" value="3HBD"/>
    <property type="match status" value="1"/>
</dbReference>
<keyword evidence="5" id="KW-1185">Reference proteome</keyword>
<dbReference type="GO" id="GO:0006355">
    <property type="term" value="P:regulation of DNA-templated transcription"/>
    <property type="evidence" value="ECO:0007669"/>
    <property type="project" value="InterPro"/>
</dbReference>
<proteinExistence type="predicted"/>
<dbReference type="OrthoDB" id="1741717at2759"/>
<dbReference type="CDD" id="cd16907">
    <property type="entry name" value="YEATS_YEATS2_like"/>
    <property type="match status" value="1"/>
</dbReference>
<evidence type="ECO:0000256" key="1">
    <source>
        <dbReference type="ARBA" id="ARBA00023242"/>
    </source>
</evidence>
<dbReference type="InterPro" id="IPR055129">
    <property type="entry name" value="YEATS_dom"/>
</dbReference>
<dbReference type="eggNOG" id="KOG3149">
    <property type="taxonomic scope" value="Eukaryota"/>
</dbReference>
<dbReference type="Gene3D" id="2.60.40.1970">
    <property type="entry name" value="YEATS domain"/>
    <property type="match status" value="1"/>
</dbReference>
<dbReference type="Proteomes" id="UP000027135">
    <property type="component" value="Unassembled WGS sequence"/>
</dbReference>
<dbReference type="GO" id="GO:0005634">
    <property type="term" value="C:nucleus"/>
    <property type="evidence" value="ECO:0007669"/>
    <property type="project" value="UniProtKB-SubCell"/>
</dbReference>
<sequence>MSCLKRPLDGQDPDYEDTIPHEAKRLRLLEENAKAEFSQRISSIIQKEFSSEIASREKDIHEIQERLHQAQKLLHMLRYVIVTTFYNKKQIQSGPGEQQKRIHPAVKKLIGKEPRNWEPLHRRPSKYRLVPTKNEKEPPVSKETNITSENEKKEAVCKVPRYIPPKTCPNANNIIPSSPRRGMHHKVKKRIVIGNISKWVPVDTREDAASHKWMMYVRGPKEAPDVSDFISKVRFFLHPSYRPHDIAEVTSPPFHLSRRGWGEFPLRVQIHFCHSRNKPVDVIHHLKLDRTYTGLQTLGAETVVDIWLHTGNDSDVVSSDKKVASTEESTSVGRSDVVEQVDSGVKVGDSFNSGASQEVCDSATKEHSRGLIEPKLEVVDSFDCSATRDNASELDTNVQGERSSRDMTSSLDHDYFGGMNVDIKSERADSRESVQSLPCFSRENSLEDYADVGNMKSGVEPDCNMQNHVIEDVPAVREKKNNSISVLKTESVTGSSSVIEQNVSVAKNDSVLTTLVKCMDKNGHIFYLTLGKSGPKPQVNLASVVPRLDHSLKPANFTSLLMKQQSPNTAVCSKLSPTADVVSKSKLNSSTVHVQFNNHDCNAKGSAPSKDNSGIIPLQSNSSLFVPPRGISGGTMMTSGGVHNMLPEEANSTTSVTLQGTSKMIPVQSTNSNPGMKVTPSTTLASNLSEVLKQLQGSSGKSLSFLKQNSNLPATEKLEDGNRDGDLKGVNLGSAQKTTPVPAQSLLIVRNGHLYLVKHIHNSTASSTLTTSANKYRVILKQPGVISDTVQISKSLMTSSVNSTKGGISLLKNHAKKSVPTKLLQPNAVKMADVDSSENTQLVFSGRTLVLNKANSRHITHSSKMHYADALNVAVESCKFDDVALAVRWLLRHIPLISPAAKDPAFRVLHPYAAPSEATFLQWNVGKRRAAEWIQAKAVQKVLQKRFPEECVWCTHAIVVWAKLHGYTPVLHPADAVTEPASSDLTVRRTYSEPVGTMDWLVTNHKSEQCSGVESDTEVDVVGVDSPQTKAPLKQGPSQFDEVDSTMDVLEIDPDLQAQFLFVRETAREVGFKFPPQEIVPGVLFCAAERVLLEAVRSLADDLLRRALRMAWNRNSNRHPDGITINDVRTAILARPEFDVFSNKGLGVQLTDTG</sequence>
<dbReference type="AlphaFoldDB" id="A0A067R7C4"/>
<dbReference type="Pfam" id="PF03366">
    <property type="entry name" value="YEATS"/>
    <property type="match status" value="1"/>
</dbReference>
<evidence type="ECO:0000313" key="4">
    <source>
        <dbReference type="EMBL" id="KDR19226.1"/>
    </source>
</evidence>
<reference evidence="4 5" key="1">
    <citation type="journal article" date="2014" name="Nat. Commun.">
        <title>Molecular traces of alternative social organization in a termite genome.</title>
        <authorList>
            <person name="Terrapon N."/>
            <person name="Li C."/>
            <person name="Robertson H.M."/>
            <person name="Ji L."/>
            <person name="Meng X."/>
            <person name="Booth W."/>
            <person name="Chen Z."/>
            <person name="Childers C.P."/>
            <person name="Glastad K.M."/>
            <person name="Gokhale K."/>
            <person name="Gowin J."/>
            <person name="Gronenberg W."/>
            <person name="Hermansen R.A."/>
            <person name="Hu H."/>
            <person name="Hunt B.G."/>
            <person name="Huylmans A.K."/>
            <person name="Khalil S.M."/>
            <person name="Mitchell R.D."/>
            <person name="Munoz-Torres M.C."/>
            <person name="Mustard J.A."/>
            <person name="Pan H."/>
            <person name="Reese J.T."/>
            <person name="Scharf M.E."/>
            <person name="Sun F."/>
            <person name="Vogel H."/>
            <person name="Xiao J."/>
            <person name="Yang W."/>
            <person name="Yang Z."/>
            <person name="Yang Z."/>
            <person name="Zhou J."/>
            <person name="Zhu J."/>
            <person name="Brent C.S."/>
            <person name="Elsik C.G."/>
            <person name="Goodisman M.A."/>
            <person name="Liberles D.A."/>
            <person name="Roe R.M."/>
            <person name="Vargo E.L."/>
            <person name="Vilcinskas A."/>
            <person name="Wang J."/>
            <person name="Bornberg-Bauer E."/>
            <person name="Korb J."/>
            <person name="Zhang G."/>
            <person name="Liebig J."/>
        </authorList>
    </citation>
    <scope>NUCLEOTIDE SEQUENCE [LARGE SCALE GENOMIC DNA]</scope>
    <source>
        <tissue evidence="4">Whole organism</tissue>
    </source>
</reference>
<feature type="domain" description="YEATS" evidence="3">
    <location>
        <begin position="181"/>
        <end position="322"/>
    </location>
</feature>
<evidence type="ECO:0000256" key="2">
    <source>
        <dbReference type="PROSITE-ProRule" id="PRU00376"/>
    </source>
</evidence>
<protein>
    <submittedName>
        <fullName evidence="4">YEATS domain-containing protein 2</fullName>
    </submittedName>
</protein>
<dbReference type="EMBL" id="KK852657">
    <property type="protein sequence ID" value="KDR19226.1"/>
    <property type="molecule type" value="Genomic_DNA"/>
</dbReference>
<dbReference type="InterPro" id="IPR005033">
    <property type="entry name" value="YEATS"/>
</dbReference>
<evidence type="ECO:0000259" key="3">
    <source>
        <dbReference type="PROSITE" id="PS51037"/>
    </source>
</evidence>
<dbReference type="InParanoid" id="A0A067R7C4"/>
<dbReference type="PANTHER" id="PTHR23195">
    <property type="entry name" value="YEATS DOMAIN"/>
    <property type="match status" value="1"/>
</dbReference>
<dbReference type="PROSITE" id="PS51037">
    <property type="entry name" value="YEATS"/>
    <property type="match status" value="1"/>
</dbReference>
<keyword evidence="1 2" id="KW-0539">Nucleus</keyword>
<dbReference type="InterPro" id="IPR055127">
    <property type="entry name" value="YEATS2_3HBD"/>
</dbReference>
<name>A0A067R7C4_ZOONE</name>